<keyword evidence="1" id="KW-0732">Signal</keyword>
<dbReference type="AlphaFoldDB" id="A0A1T4V0Q4"/>
<name>A0A1T4V0Q4_9GAMM</name>
<accession>A0A1T4V0Q4</accession>
<dbReference type="PANTHER" id="PTHR35399">
    <property type="entry name" value="SLR8030 PROTEIN"/>
    <property type="match status" value="1"/>
</dbReference>
<protein>
    <submittedName>
        <fullName evidence="2">Tat (Twin-arginine translocation) pathway signal sequence</fullName>
    </submittedName>
</protein>
<proteinExistence type="predicted"/>
<dbReference type="InterPro" id="IPR008557">
    <property type="entry name" value="PhoX"/>
</dbReference>
<dbReference type="PANTHER" id="PTHR35399:SF2">
    <property type="entry name" value="DUF839 DOMAIN-CONTAINING PROTEIN"/>
    <property type="match status" value="1"/>
</dbReference>
<dbReference type="PROSITE" id="PS51318">
    <property type="entry name" value="TAT"/>
    <property type="match status" value="1"/>
</dbReference>
<evidence type="ECO:0000313" key="2">
    <source>
        <dbReference type="EMBL" id="SKA58484.1"/>
    </source>
</evidence>
<dbReference type="Proteomes" id="UP000190162">
    <property type="component" value="Unassembled WGS sequence"/>
</dbReference>
<evidence type="ECO:0000256" key="1">
    <source>
        <dbReference type="ARBA" id="ARBA00022729"/>
    </source>
</evidence>
<sequence length="149" mass="16677">MSEHTQHNDQRELDHEPEFNRFIDAAMNRRNFLRTASAAGTVAFFATVPVAKAVAESMDNSKLMGFTAIPASTADTVIVPEGYIVERVVSWGDQLFPTSPKFAQSNDSKAQEMQYGDNTDGMTFFPLSEDRAVLVANNEYTNNKYLYTH</sequence>
<reference evidence="3" key="1">
    <citation type="submission" date="2017-02" db="EMBL/GenBank/DDBJ databases">
        <authorList>
            <person name="Varghese N."/>
            <person name="Submissions S."/>
        </authorList>
    </citation>
    <scope>NUCLEOTIDE SEQUENCE [LARGE SCALE GENOMIC DNA]</scope>
    <source>
        <strain evidence="3">DSM 22720</strain>
    </source>
</reference>
<organism evidence="2 3">
    <name type="scientific">Enterovibrio nigricans DSM 22720</name>
    <dbReference type="NCBI Taxonomy" id="1121868"/>
    <lineage>
        <taxon>Bacteria</taxon>
        <taxon>Pseudomonadati</taxon>
        <taxon>Pseudomonadota</taxon>
        <taxon>Gammaproteobacteria</taxon>
        <taxon>Vibrionales</taxon>
        <taxon>Vibrionaceae</taxon>
        <taxon>Enterovibrio</taxon>
    </lineage>
</organism>
<dbReference type="Pfam" id="PF05787">
    <property type="entry name" value="PhoX"/>
    <property type="match status" value="1"/>
</dbReference>
<dbReference type="InterPro" id="IPR019546">
    <property type="entry name" value="TAT_signal_bac_arc"/>
</dbReference>
<dbReference type="InterPro" id="IPR006311">
    <property type="entry name" value="TAT_signal"/>
</dbReference>
<evidence type="ECO:0000313" key="3">
    <source>
        <dbReference type="Proteomes" id="UP000190162"/>
    </source>
</evidence>
<keyword evidence="3" id="KW-1185">Reference proteome</keyword>
<dbReference type="EMBL" id="FUXU01000041">
    <property type="protein sequence ID" value="SKA58484.1"/>
    <property type="molecule type" value="Genomic_DNA"/>
</dbReference>
<dbReference type="NCBIfam" id="TIGR01409">
    <property type="entry name" value="TAT_signal_seq"/>
    <property type="match status" value="1"/>
</dbReference>
<gene>
    <name evidence="2" type="ORF">SAMN02745132_02974</name>
</gene>